<dbReference type="PANTHER" id="PTHR11439">
    <property type="entry name" value="GAG-POL-RELATED RETROTRANSPOSON"/>
    <property type="match status" value="1"/>
</dbReference>
<dbReference type="Proteomes" id="UP000189703">
    <property type="component" value="Unplaced"/>
</dbReference>
<dbReference type="OrthoDB" id="1303089at2759"/>
<reference evidence="2" key="1">
    <citation type="submission" date="2025-08" db="UniProtKB">
        <authorList>
            <consortium name="RefSeq"/>
        </authorList>
    </citation>
    <scope>IDENTIFICATION</scope>
</reference>
<evidence type="ECO:0000313" key="2">
    <source>
        <dbReference type="RefSeq" id="XP_019051643.1"/>
    </source>
</evidence>
<keyword evidence="1" id="KW-1185">Reference proteome</keyword>
<dbReference type="InterPro" id="IPR043502">
    <property type="entry name" value="DNA/RNA_pol_sf"/>
</dbReference>
<dbReference type="PANTHER" id="PTHR11439:SF511">
    <property type="match status" value="1"/>
</dbReference>
<dbReference type="AlphaFoldDB" id="A0A1U8PYM2"/>
<name>A0A1U8PYM2_NELNU</name>
<dbReference type="OMA" id="CEIIWIR"/>
<dbReference type="GeneID" id="109114060"/>
<accession>A0A1U8PYM2</accession>
<dbReference type="STRING" id="4432.A0A1U8PYM2"/>
<protein>
    <submittedName>
        <fullName evidence="2">Uncharacterized protein LOC109114060</fullName>
    </submittedName>
</protein>
<proteinExistence type="predicted"/>
<dbReference type="KEGG" id="nnu:109114060"/>
<organism evidence="1 2">
    <name type="scientific">Nelumbo nucifera</name>
    <name type="common">Sacred lotus</name>
    <dbReference type="NCBI Taxonomy" id="4432"/>
    <lineage>
        <taxon>Eukaryota</taxon>
        <taxon>Viridiplantae</taxon>
        <taxon>Streptophyta</taxon>
        <taxon>Embryophyta</taxon>
        <taxon>Tracheophyta</taxon>
        <taxon>Spermatophyta</taxon>
        <taxon>Magnoliopsida</taxon>
        <taxon>Proteales</taxon>
        <taxon>Nelumbonaceae</taxon>
        <taxon>Nelumbo</taxon>
    </lineage>
</organism>
<dbReference type="CDD" id="cd09272">
    <property type="entry name" value="RNase_HI_RT_Ty1"/>
    <property type="match status" value="1"/>
</dbReference>
<dbReference type="SUPFAM" id="SSF56672">
    <property type="entry name" value="DNA/RNA polymerases"/>
    <property type="match status" value="1"/>
</dbReference>
<gene>
    <name evidence="2" type="primary">LOC109114060</name>
</gene>
<evidence type="ECO:0000313" key="1">
    <source>
        <dbReference type="Proteomes" id="UP000189703"/>
    </source>
</evidence>
<dbReference type="InParanoid" id="A0A1U8PYM2"/>
<sequence>MIDCKLAPTPMECQRHFIDTSSPFLADPTQYRRHIGRLMYLTVTGPDLCFTVNCLSQFMHDPKQEHLDAALRVVCYLKGTSSSSIFMAAQNDFILRGFCDSDLANCPLTQRSTTGYITMLGNSPISWKTKKQHTVSCSFTEAEYRAMAGTTSELLWLKRLLAELTISVMPYLYIVTVRLPYTSQQI</sequence>
<dbReference type="RefSeq" id="XP_019051643.1">
    <property type="nucleotide sequence ID" value="XM_019196098.1"/>
</dbReference>